<dbReference type="AlphaFoldDB" id="A0AA36ENG2"/>
<organism evidence="1 2">
    <name type="scientific">Lactuca saligna</name>
    <name type="common">Willowleaf lettuce</name>
    <dbReference type="NCBI Taxonomy" id="75948"/>
    <lineage>
        <taxon>Eukaryota</taxon>
        <taxon>Viridiplantae</taxon>
        <taxon>Streptophyta</taxon>
        <taxon>Embryophyta</taxon>
        <taxon>Tracheophyta</taxon>
        <taxon>Spermatophyta</taxon>
        <taxon>Magnoliopsida</taxon>
        <taxon>eudicotyledons</taxon>
        <taxon>Gunneridae</taxon>
        <taxon>Pentapetalae</taxon>
        <taxon>asterids</taxon>
        <taxon>campanulids</taxon>
        <taxon>Asterales</taxon>
        <taxon>Asteraceae</taxon>
        <taxon>Cichorioideae</taxon>
        <taxon>Cichorieae</taxon>
        <taxon>Lactucinae</taxon>
        <taxon>Lactuca</taxon>
    </lineage>
</organism>
<sequence>MVLTDSCKFGRRTLWDDEFEYNSEHFRITQQLILTKVSSEIGGETSTFYMPLFLPAFCPSSFHNRHFLGRGSPRFSVVSIRAFGCSLILCLPLPLISSILCLPRSLRGWHVLFRHFQHFAHQLFLSKSHSFVPPLISSNGFQPAREGLNDEEDKFVKPGGSDLKFTKLAIGALS</sequence>
<keyword evidence="2" id="KW-1185">Reference proteome</keyword>
<gene>
    <name evidence="1" type="ORF">LSALG_LOCUS38472</name>
</gene>
<proteinExistence type="predicted"/>
<name>A0AA36ENG2_LACSI</name>
<reference evidence="1" key="1">
    <citation type="submission" date="2023-04" db="EMBL/GenBank/DDBJ databases">
        <authorList>
            <person name="Vijverberg K."/>
            <person name="Xiong W."/>
            <person name="Schranz E."/>
        </authorList>
    </citation>
    <scope>NUCLEOTIDE SEQUENCE</scope>
</reference>
<dbReference type="Proteomes" id="UP001177003">
    <property type="component" value="Chromosome 8"/>
</dbReference>
<dbReference type="EMBL" id="OX465084">
    <property type="protein sequence ID" value="CAI9299785.1"/>
    <property type="molecule type" value="Genomic_DNA"/>
</dbReference>
<evidence type="ECO:0000313" key="1">
    <source>
        <dbReference type="EMBL" id="CAI9299785.1"/>
    </source>
</evidence>
<evidence type="ECO:0000313" key="2">
    <source>
        <dbReference type="Proteomes" id="UP001177003"/>
    </source>
</evidence>
<protein>
    <submittedName>
        <fullName evidence="1">Uncharacterized protein</fullName>
    </submittedName>
</protein>
<accession>A0AA36ENG2</accession>